<dbReference type="SFLD" id="SFLDF00275">
    <property type="entry name" value="adenosine_C2_methyltransferase"/>
    <property type="match status" value="1"/>
</dbReference>
<dbReference type="HOGENOM" id="CLU_029101_0_0_12"/>
<keyword evidence="5" id="KW-0963">Cytoplasm</keyword>
<dbReference type="InterPro" id="IPR013785">
    <property type="entry name" value="Aldolase_TIM"/>
</dbReference>
<dbReference type="InterPro" id="IPR007197">
    <property type="entry name" value="rSAM"/>
</dbReference>
<dbReference type="InParanoid" id="F5YAZ2"/>
<keyword evidence="10" id="KW-0479">Metal-binding</keyword>
<evidence type="ECO:0000256" key="8">
    <source>
        <dbReference type="ARBA" id="ARBA00022679"/>
    </source>
</evidence>
<accession>F5YAZ2</accession>
<evidence type="ECO:0000256" key="7">
    <source>
        <dbReference type="ARBA" id="ARBA00022603"/>
    </source>
</evidence>
<evidence type="ECO:0000256" key="10">
    <source>
        <dbReference type="ARBA" id="ARBA00022723"/>
    </source>
</evidence>
<dbReference type="FunCoup" id="F5YAZ2">
    <property type="interactions" value="413"/>
</dbReference>
<dbReference type="GO" id="GO:0046872">
    <property type="term" value="F:metal ion binding"/>
    <property type="evidence" value="ECO:0007669"/>
    <property type="project" value="UniProtKB-KW"/>
</dbReference>
<dbReference type="STRING" id="545695.TREAZ_0637"/>
<keyword evidence="6" id="KW-0698">rRNA processing</keyword>
<dbReference type="InterPro" id="IPR040072">
    <property type="entry name" value="Methyltransferase_A"/>
</dbReference>
<dbReference type="Proteomes" id="UP000009222">
    <property type="component" value="Chromosome"/>
</dbReference>
<dbReference type="SFLD" id="SFLDS00029">
    <property type="entry name" value="Radical_SAM"/>
    <property type="match status" value="1"/>
</dbReference>
<dbReference type="PIRSF" id="PIRSF006004">
    <property type="entry name" value="CHP00048"/>
    <property type="match status" value="1"/>
</dbReference>
<reference evidence="15 16" key="2">
    <citation type="journal article" date="2011" name="ISME J.">
        <title>RNA-seq reveals cooperative metabolic interactions between two termite-gut spirochete species in co-culture.</title>
        <authorList>
            <person name="Rosenthal A.Z."/>
            <person name="Matson E.G."/>
            <person name="Eldar A."/>
            <person name="Leadbetter J.R."/>
        </authorList>
    </citation>
    <scope>NUCLEOTIDE SEQUENCE [LARGE SCALE GENOMIC DNA]</scope>
    <source>
        <strain evidence="16">ATCC BAA-888 / DSM 13862 / ZAS-9</strain>
    </source>
</reference>
<dbReference type="SUPFAM" id="SSF102114">
    <property type="entry name" value="Radical SAM enzymes"/>
    <property type="match status" value="1"/>
</dbReference>
<dbReference type="GO" id="GO:0008173">
    <property type="term" value="F:RNA methyltransferase activity"/>
    <property type="evidence" value="ECO:0007669"/>
    <property type="project" value="InterPro"/>
</dbReference>
<gene>
    <name evidence="15" type="ordered locus">TREAZ_0637</name>
</gene>
<evidence type="ECO:0000256" key="4">
    <source>
        <dbReference type="ARBA" id="ARBA00022485"/>
    </source>
</evidence>
<evidence type="ECO:0000256" key="13">
    <source>
        <dbReference type="ARBA" id="ARBA00023157"/>
    </source>
</evidence>
<evidence type="ECO:0000259" key="14">
    <source>
        <dbReference type="PROSITE" id="PS51918"/>
    </source>
</evidence>
<dbReference type="GO" id="GO:0030488">
    <property type="term" value="P:tRNA methylation"/>
    <property type="evidence" value="ECO:0007669"/>
    <property type="project" value="TreeGrafter"/>
</dbReference>
<dbReference type="Gene3D" id="3.20.20.70">
    <property type="entry name" value="Aldolase class I"/>
    <property type="match status" value="1"/>
</dbReference>
<keyword evidence="9" id="KW-0949">S-adenosyl-L-methionine</keyword>
<dbReference type="GO" id="GO:0051539">
    <property type="term" value="F:4 iron, 4 sulfur cluster binding"/>
    <property type="evidence" value="ECO:0007669"/>
    <property type="project" value="UniProtKB-KW"/>
</dbReference>
<reference evidence="16" key="1">
    <citation type="submission" date="2009-12" db="EMBL/GenBank/DDBJ databases">
        <title>Complete sequence of Treponema azotonutricium strain ZAS-9.</title>
        <authorList>
            <person name="Tetu S.G."/>
            <person name="Matson E."/>
            <person name="Ren Q."/>
            <person name="Seshadri R."/>
            <person name="Elbourne L."/>
            <person name="Hassan K.A."/>
            <person name="Durkin A."/>
            <person name="Radune D."/>
            <person name="Mohamoud Y."/>
            <person name="Shay R."/>
            <person name="Jin S."/>
            <person name="Zhang X."/>
            <person name="Lucey K."/>
            <person name="Ballor N.R."/>
            <person name="Ottesen E."/>
            <person name="Rosenthal R."/>
            <person name="Allen A."/>
            <person name="Leadbetter J.R."/>
            <person name="Paulsen I.T."/>
        </authorList>
    </citation>
    <scope>NUCLEOTIDE SEQUENCE [LARGE SCALE GENOMIC DNA]</scope>
    <source>
        <strain evidence="16">ATCC BAA-888 / DSM 13862 / ZAS-9</strain>
    </source>
</reference>
<dbReference type="Gene3D" id="1.10.150.530">
    <property type="match status" value="1"/>
</dbReference>
<dbReference type="AlphaFoldDB" id="F5YAZ2"/>
<dbReference type="OrthoDB" id="9793973at2"/>
<dbReference type="InterPro" id="IPR058240">
    <property type="entry name" value="rSAM_sf"/>
</dbReference>
<keyword evidence="12" id="KW-0411">Iron-sulfur</keyword>
<evidence type="ECO:0000256" key="2">
    <source>
        <dbReference type="ARBA" id="ARBA00004496"/>
    </source>
</evidence>
<dbReference type="GO" id="GO:0070475">
    <property type="term" value="P:rRNA base methylation"/>
    <property type="evidence" value="ECO:0007669"/>
    <property type="project" value="TreeGrafter"/>
</dbReference>
<dbReference type="SFLD" id="SFLDG01062">
    <property type="entry name" value="methyltransferase_(Class_A)"/>
    <property type="match status" value="1"/>
</dbReference>
<dbReference type="PROSITE" id="PS51918">
    <property type="entry name" value="RADICAL_SAM"/>
    <property type="match status" value="1"/>
</dbReference>
<dbReference type="InterPro" id="IPR048641">
    <property type="entry name" value="RlmN_N"/>
</dbReference>
<organism evidence="15 16">
    <name type="scientific">Leadbettera azotonutricia (strain ATCC BAA-888 / DSM 13862 / ZAS-9)</name>
    <name type="common">Treponema azotonutricium</name>
    <dbReference type="NCBI Taxonomy" id="545695"/>
    <lineage>
        <taxon>Bacteria</taxon>
        <taxon>Pseudomonadati</taxon>
        <taxon>Spirochaetota</taxon>
        <taxon>Spirochaetia</taxon>
        <taxon>Spirochaetales</taxon>
        <taxon>Breznakiellaceae</taxon>
        <taxon>Leadbettera</taxon>
    </lineage>
</organism>
<feature type="domain" description="Radical SAM core" evidence="14">
    <location>
        <begin position="96"/>
        <end position="335"/>
    </location>
</feature>
<comment type="subcellular location">
    <subcellularLocation>
        <location evidence="2">Cytoplasm</location>
    </subcellularLocation>
</comment>
<dbReference type="eggNOG" id="COG0820">
    <property type="taxonomic scope" value="Bacteria"/>
</dbReference>
<comment type="cofactor">
    <cofactor evidence="1">
        <name>[4Fe-4S] cluster</name>
        <dbReference type="ChEBI" id="CHEBI:49883"/>
    </cofactor>
</comment>
<keyword evidence="4" id="KW-0004">4Fe-4S</keyword>
<dbReference type="KEGG" id="taz:TREAZ_0637"/>
<keyword evidence="13" id="KW-1015">Disulfide bond</keyword>
<keyword evidence="8" id="KW-0808">Transferase</keyword>
<evidence type="ECO:0000256" key="3">
    <source>
        <dbReference type="ARBA" id="ARBA00007544"/>
    </source>
</evidence>
<evidence type="ECO:0000256" key="11">
    <source>
        <dbReference type="ARBA" id="ARBA00023004"/>
    </source>
</evidence>
<name>F5YAZ2_LEAAZ</name>
<dbReference type="GO" id="GO:0005737">
    <property type="term" value="C:cytoplasm"/>
    <property type="evidence" value="ECO:0007669"/>
    <property type="project" value="UniProtKB-SubCell"/>
</dbReference>
<dbReference type="Pfam" id="PF21016">
    <property type="entry name" value="RlmN_N"/>
    <property type="match status" value="1"/>
</dbReference>
<comment type="similarity">
    <text evidence="3">Belongs to the radical SAM superfamily. RlmN family.</text>
</comment>
<evidence type="ECO:0000256" key="6">
    <source>
        <dbReference type="ARBA" id="ARBA00022552"/>
    </source>
</evidence>
<keyword evidence="11" id="KW-0408">Iron</keyword>
<keyword evidence="7" id="KW-0489">Methyltransferase</keyword>
<evidence type="ECO:0000313" key="15">
    <source>
        <dbReference type="EMBL" id="AEF80624.1"/>
    </source>
</evidence>
<evidence type="ECO:0000256" key="12">
    <source>
        <dbReference type="ARBA" id="ARBA00023014"/>
    </source>
</evidence>
<dbReference type="InterPro" id="IPR004383">
    <property type="entry name" value="rRNA_lsu_MTrfase_RlmN/Cfr"/>
</dbReference>
<proteinExistence type="inferred from homology"/>
<dbReference type="EMBL" id="CP001841">
    <property type="protein sequence ID" value="AEF80624.1"/>
    <property type="molecule type" value="Genomic_DNA"/>
</dbReference>
<dbReference type="RefSeq" id="WP_015711324.1">
    <property type="nucleotide sequence ID" value="NC_015577.1"/>
</dbReference>
<evidence type="ECO:0000256" key="1">
    <source>
        <dbReference type="ARBA" id="ARBA00001966"/>
    </source>
</evidence>
<dbReference type="Pfam" id="PF04055">
    <property type="entry name" value="Radical_SAM"/>
    <property type="match status" value="1"/>
</dbReference>
<sequence>MARPALAGLSLKEICGLLPHLPGFRHKQICQWICAGVETFEGMNNLPKALRDELNQNYRLYDGKTSNCLEDEDGTVKLQITLEDNSKIEAVILSDGEGRKTACISTQAGCPAGCLFCKTGSLGFTRNLTSTEMVSQFLFLRQKSSGTPAGPGGQGSSPGISHIVIMGMGEPLLNLEELRKAIAFFCDEGGLNISKRRITLSTSGIAKGIQDLAANGPDIRLALSLTTARQDLRKRLMPFSDPLPDLKEALVHYQKNQNRRITLEAVLLGGLNTSQSDAAALAGFARGLDAVVNLIPWNPVEGLFFEGKPLAPPLPGKVRTFARALETLGLNVTLRYEKGRGVNGACGQLGELRRSPA</sequence>
<keyword evidence="16" id="KW-1185">Reference proteome</keyword>
<protein>
    <submittedName>
        <fullName evidence="15">Radical SAM enzyme, Cfr family</fullName>
    </submittedName>
</protein>
<evidence type="ECO:0000256" key="5">
    <source>
        <dbReference type="ARBA" id="ARBA00022490"/>
    </source>
</evidence>
<evidence type="ECO:0000256" key="9">
    <source>
        <dbReference type="ARBA" id="ARBA00022691"/>
    </source>
</evidence>
<dbReference type="PANTHER" id="PTHR30544">
    <property type="entry name" value="23S RRNA METHYLTRANSFERASE"/>
    <property type="match status" value="1"/>
</dbReference>
<dbReference type="CDD" id="cd01335">
    <property type="entry name" value="Radical_SAM"/>
    <property type="match status" value="1"/>
</dbReference>
<dbReference type="PANTHER" id="PTHR30544:SF5">
    <property type="entry name" value="RADICAL SAM CORE DOMAIN-CONTAINING PROTEIN"/>
    <property type="match status" value="1"/>
</dbReference>
<evidence type="ECO:0000313" key="16">
    <source>
        <dbReference type="Proteomes" id="UP000009222"/>
    </source>
</evidence>